<accession>A0A5J5EH03</accession>
<feature type="region of interest" description="Disordered" evidence="1">
    <location>
        <begin position="60"/>
        <end position="88"/>
    </location>
</feature>
<reference evidence="2 3" key="1">
    <citation type="submission" date="2019-09" db="EMBL/GenBank/DDBJ databases">
        <title>Draft genome of the ectomycorrhizal ascomycete Sphaerosporella brunnea.</title>
        <authorList>
            <consortium name="DOE Joint Genome Institute"/>
            <person name="Benucci G.M."/>
            <person name="Marozzi G."/>
            <person name="Antonielli L."/>
            <person name="Sanchez S."/>
            <person name="Marco P."/>
            <person name="Wang X."/>
            <person name="Falini L.B."/>
            <person name="Barry K."/>
            <person name="Haridas S."/>
            <person name="Lipzen A."/>
            <person name="Labutti K."/>
            <person name="Grigoriev I.V."/>
            <person name="Murat C."/>
            <person name="Martin F."/>
            <person name="Albertini E."/>
            <person name="Donnini D."/>
            <person name="Bonito G."/>
        </authorList>
    </citation>
    <scope>NUCLEOTIDE SEQUENCE [LARGE SCALE GENOMIC DNA]</scope>
    <source>
        <strain evidence="2 3">Sb_GMNB300</strain>
    </source>
</reference>
<feature type="compositionally biased region" description="Low complexity" evidence="1">
    <location>
        <begin position="127"/>
        <end position="136"/>
    </location>
</feature>
<feature type="compositionally biased region" description="Basic and acidic residues" evidence="1">
    <location>
        <begin position="65"/>
        <end position="87"/>
    </location>
</feature>
<proteinExistence type="predicted"/>
<evidence type="ECO:0000256" key="1">
    <source>
        <dbReference type="SAM" id="MobiDB-lite"/>
    </source>
</evidence>
<name>A0A5J5EH03_9PEZI</name>
<dbReference type="InParanoid" id="A0A5J5EH03"/>
<sequence length="151" mass="16497">MASNPIDPNLELVAAADPPPVKSEDKAAVADPEEEAAKLRAAKEAQRLRKNHLSTVAYAHKKAQREKEAADHEQALADKTEMPRGNDLRFTGSAVERGLGCKHLRCLLEAREEKSIPRWHPAVPSVISISSTSDSPNRTPYPPRLFGNGDS</sequence>
<dbReference type="Proteomes" id="UP000326924">
    <property type="component" value="Unassembled WGS sequence"/>
</dbReference>
<dbReference type="EMBL" id="VXIS01000346">
    <property type="protein sequence ID" value="KAA8894353.1"/>
    <property type="molecule type" value="Genomic_DNA"/>
</dbReference>
<organism evidence="2 3">
    <name type="scientific">Sphaerosporella brunnea</name>
    <dbReference type="NCBI Taxonomy" id="1250544"/>
    <lineage>
        <taxon>Eukaryota</taxon>
        <taxon>Fungi</taxon>
        <taxon>Dikarya</taxon>
        <taxon>Ascomycota</taxon>
        <taxon>Pezizomycotina</taxon>
        <taxon>Pezizomycetes</taxon>
        <taxon>Pezizales</taxon>
        <taxon>Pyronemataceae</taxon>
        <taxon>Sphaerosporella</taxon>
    </lineage>
</organism>
<comment type="caution">
    <text evidence="2">The sequence shown here is derived from an EMBL/GenBank/DDBJ whole genome shotgun (WGS) entry which is preliminary data.</text>
</comment>
<dbReference type="AlphaFoldDB" id="A0A5J5EH03"/>
<gene>
    <name evidence="2" type="ORF">FN846DRAFT_419761</name>
</gene>
<evidence type="ECO:0000313" key="3">
    <source>
        <dbReference type="Proteomes" id="UP000326924"/>
    </source>
</evidence>
<feature type="region of interest" description="Disordered" evidence="1">
    <location>
        <begin position="1"/>
        <end position="36"/>
    </location>
</feature>
<keyword evidence="3" id="KW-1185">Reference proteome</keyword>
<evidence type="ECO:0000313" key="2">
    <source>
        <dbReference type="EMBL" id="KAA8894353.1"/>
    </source>
</evidence>
<protein>
    <submittedName>
        <fullName evidence="2">Uncharacterized protein</fullName>
    </submittedName>
</protein>
<feature type="region of interest" description="Disordered" evidence="1">
    <location>
        <begin position="127"/>
        <end position="151"/>
    </location>
</feature>